<name>A0ABD3HRK7_9MARC</name>
<feature type="compositionally biased region" description="Low complexity" evidence="1">
    <location>
        <begin position="258"/>
        <end position="267"/>
    </location>
</feature>
<dbReference type="InterPro" id="IPR055572">
    <property type="entry name" value="DUF7148"/>
</dbReference>
<sequence>MEATFLSTCGFSPSRIQRELAGTSTARRRNDAIRCAAPNNSSSKSKGAAANASPLPLRDHYELLGVSVDANPTEIRQAYRMLQKKHHPDLVGPQGHAMTLLLNEAYQTLMDENLRAAYNTAHSYKVTMRRAGQKDFTGSTYSMWVGPDRPQGLFVDENVCVGCRECVFAAPNTFMMDESTGCARVRAQWADSEAEVKMAREVCPVNCIHFVEREDLPILEYLIRPRAKPSNGVYGGGWERPSNVFMAARTFKKKQEEQQQQQAQSASPINMETASQKKARMEADLKLRMGAFWRLWSWAGQSAWEKSETDSSTTSGGFTDGEWPWKGLFGRSSSLDLLTLPVTQEMKEETVTVLQNWAVTYASSSELPLPMPFKAELLSNGVLLSLITASNGTVASIGSLIITVEETSQDDEQEELEMEKSFFLRVRRQGTTGTQPLPGEGRLVKEIRAAVGNLGRGGEAYKAYRVRRM</sequence>
<dbReference type="Pfam" id="PF13370">
    <property type="entry name" value="Fer4_13"/>
    <property type="match status" value="1"/>
</dbReference>
<feature type="domain" description="J" evidence="2">
    <location>
        <begin position="59"/>
        <end position="122"/>
    </location>
</feature>
<keyword evidence="5" id="KW-1185">Reference proteome</keyword>
<dbReference type="Proteomes" id="UP001633002">
    <property type="component" value="Unassembled WGS sequence"/>
</dbReference>
<evidence type="ECO:0000313" key="5">
    <source>
        <dbReference type="Proteomes" id="UP001633002"/>
    </source>
</evidence>
<dbReference type="SUPFAM" id="SSF46565">
    <property type="entry name" value="Chaperone J-domain"/>
    <property type="match status" value="1"/>
</dbReference>
<evidence type="ECO:0000259" key="2">
    <source>
        <dbReference type="PROSITE" id="PS50076"/>
    </source>
</evidence>
<dbReference type="PROSITE" id="PS51379">
    <property type="entry name" value="4FE4S_FER_2"/>
    <property type="match status" value="1"/>
</dbReference>
<dbReference type="PRINTS" id="PR00625">
    <property type="entry name" value="JDOMAIN"/>
</dbReference>
<dbReference type="PANTHER" id="PTHR45295">
    <property type="entry name" value="CHAPERONE PROTEIN DNAJ C76, CHLOROPLASTIC"/>
    <property type="match status" value="1"/>
</dbReference>
<gene>
    <name evidence="4" type="ORF">R1sor_006556</name>
</gene>
<dbReference type="SMART" id="SM00271">
    <property type="entry name" value="DnaJ"/>
    <property type="match status" value="1"/>
</dbReference>
<dbReference type="CDD" id="cd06257">
    <property type="entry name" value="DnaJ"/>
    <property type="match status" value="1"/>
</dbReference>
<accession>A0ABD3HRK7</accession>
<comment type="caution">
    <text evidence="4">The sequence shown here is derived from an EMBL/GenBank/DDBJ whole genome shotgun (WGS) entry which is preliminary data.</text>
</comment>
<dbReference type="Gene3D" id="1.10.287.110">
    <property type="entry name" value="DnaJ domain"/>
    <property type="match status" value="1"/>
</dbReference>
<organism evidence="4 5">
    <name type="scientific">Riccia sorocarpa</name>
    <dbReference type="NCBI Taxonomy" id="122646"/>
    <lineage>
        <taxon>Eukaryota</taxon>
        <taxon>Viridiplantae</taxon>
        <taxon>Streptophyta</taxon>
        <taxon>Embryophyta</taxon>
        <taxon>Marchantiophyta</taxon>
        <taxon>Marchantiopsida</taxon>
        <taxon>Marchantiidae</taxon>
        <taxon>Marchantiales</taxon>
        <taxon>Ricciaceae</taxon>
        <taxon>Riccia</taxon>
    </lineage>
</organism>
<feature type="domain" description="4Fe-4S ferredoxin-type" evidence="3">
    <location>
        <begin position="151"/>
        <end position="179"/>
    </location>
</feature>
<evidence type="ECO:0000313" key="4">
    <source>
        <dbReference type="EMBL" id="KAL3692905.1"/>
    </source>
</evidence>
<evidence type="ECO:0008006" key="6">
    <source>
        <dbReference type="Google" id="ProtNLM"/>
    </source>
</evidence>
<proteinExistence type="predicted"/>
<dbReference type="PANTHER" id="PTHR45295:SF4">
    <property type="entry name" value="OS06G0474800 PROTEIN"/>
    <property type="match status" value="1"/>
</dbReference>
<dbReference type="Gene3D" id="3.30.70.20">
    <property type="match status" value="1"/>
</dbReference>
<dbReference type="Pfam" id="PF23650">
    <property type="entry name" value="DUF7148"/>
    <property type="match status" value="1"/>
</dbReference>
<dbReference type="InterPro" id="IPR017896">
    <property type="entry name" value="4Fe4S_Fe-S-bd"/>
</dbReference>
<evidence type="ECO:0000259" key="3">
    <source>
        <dbReference type="PROSITE" id="PS51379"/>
    </source>
</evidence>
<dbReference type="SUPFAM" id="SSF54862">
    <property type="entry name" value="4Fe-4S ferredoxins"/>
    <property type="match status" value="1"/>
</dbReference>
<dbReference type="EMBL" id="JBJQOH010000003">
    <property type="protein sequence ID" value="KAL3692905.1"/>
    <property type="molecule type" value="Genomic_DNA"/>
</dbReference>
<dbReference type="InterPro" id="IPR001623">
    <property type="entry name" value="DnaJ_domain"/>
</dbReference>
<evidence type="ECO:0000256" key="1">
    <source>
        <dbReference type="SAM" id="MobiDB-lite"/>
    </source>
</evidence>
<reference evidence="4 5" key="1">
    <citation type="submission" date="2024-09" db="EMBL/GenBank/DDBJ databases">
        <title>Chromosome-scale assembly of Riccia sorocarpa.</title>
        <authorList>
            <person name="Paukszto L."/>
        </authorList>
    </citation>
    <scope>NUCLEOTIDE SEQUENCE [LARGE SCALE GENOMIC DNA]</scope>
    <source>
        <strain evidence="4">LP-2024</strain>
        <tissue evidence="4">Aerial parts of the thallus</tissue>
    </source>
</reference>
<protein>
    <recommendedName>
        <fullName evidence="6">J domain-containing protein</fullName>
    </recommendedName>
</protein>
<dbReference type="InterPro" id="IPR036869">
    <property type="entry name" value="J_dom_sf"/>
</dbReference>
<dbReference type="Pfam" id="PF00226">
    <property type="entry name" value="DnaJ"/>
    <property type="match status" value="1"/>
</dbReference>
<dbReference type="AlphaFoldDB" id="A0ABD3HRK7"/>
<dbReference type="PROSITE" id="PS50076">
    <property type="entry name" value="DNAJ_2"/>
    <property type="match status" value="1"/>
</dbReference>
<feature type="region of interest" description="Disordered" evidence="1">
    <location>
        <begin position="253"/>
        <end position="275"/>
    </location>
</feature>